<dbReference type="PANTHER" id="PTHR16461">
    <property type="entry name" value="TOLL-INTERACTING PROTEIN"/>
    <property type="match status" value="1"/>
</dbReference>
<dbReference type="Proteomes" id="UP000054771">
    <property type="component" value="Unassembled WGS sequence"/>
</dbReference>
<name>A0A0U5GTG3_ASPCI</name>
<dbReference type="SMART" id="SM00546">
    <property type="entry name" value="CUE"/>
    <property type="match status" value="1"/>
</dbReference>
<keyword evidence="4" id="KW-1185">Reference proteome</keyword>
<evidence type="ECO:0000313" key="3">
    <source>
        <dbReference type="EMBL" id="CEN62119.1"/>
    </source>
</evidence>
<feature type="domain" description="CUE" evidence="2">
    <location>
        <begin position="65"/>
        <end position="109"/>
    </location>
</feature>
<evidence type="ECO:0000256" key="1">
    <source>
        <dbReference type="SAM" id="MobiDB-lite"/>
    </source>
</evidence>
<feature type="region of interest" description="Disordered" evidence="1">
    <location>
        <begin position="110"/>
        <end position="181"/>
    </location>
</feature>
<feature type="compositionally biased region" description="Pro residues" evidence="1">
    <location>
        <begin position="271"/>
        <end position="280"/>
    </location>
</feature>
<dbReference type="GO" id="GO:0031624">
    <property type="term" value="F:ubiquitin conjugating enzyme binding"/>
    <property type="evidence" value="ECO:0007669"/>
    <property type="project" value="TreeGrafter"/>
</dbReference>
<dbReference type="GO" id="GO:0005737">
    <property type="term" value="C:cytoplasm"/>
    <property type="evidence" value="ECO:0007669"/>
    <property type="project" value="TreeGrafter"/>
</dbReference>
<dbReference type="PROSITE" id="PS51140">
    <property type="entry name" value="CUE"/>
    <property type="match status" value="1"/>
</dbReference>
<dbReference type="OMA" id="RRSADHN"/>
<dbReference type="GO" id="GO:0006511">
    <property type="term" value="P:ubiquitin-dependent protein catabolic process"/>
    <property type="evidence" value="ECO:0007669"/>
    <property type="project" value="TreeGrafter"/>
</dbReference>
<accession>A0A0U5GTG3</accession>
<dbReference type="Gene3D" id="1.10.8.10">
    <property type="entry name" value="DNA helicase RuvA subunit, C-terminal domain"/>
    <property type="match status" value="1"/>
</dbReference>
<evidence type="ECO:0000313" key="4">
    <source>
        <dbReference type="Proteomes" id="UP000054771"/>
    </source>
</evidence>
<dbReference type="SUPFAM" id="SSF46934">
    <property type="entry name" value="UBA-like"/>
    <property type="match status" value="1"/>
</dbReference>
<dbReference type="FunFam" id="1.10.8.10:FF:000064">
    <property type="entry name" value="Similar to CUE domain-containing protein"/>
    <property type="match status" value="1"/>
</dbReference>
<dbReference type="EMBL" id="CDMC01000007">
    <property type="protein sequence ID" value="CEN62119.1"/>
    <property type="molecule type" value="Genomic_DNA"/>
</dbReference>
<dbReference type="STRING" id="454130.A0A0U5GTG3"/>
<feature type="compositionally biased region" description="Acidic residues" evidence="1">
    <location>
        <begin position="168"/>
        <end position="181"/>
    </location>
</feature>
<dbReference type="OrthoDB" id="9942608at2759"/>
<protein>
    <submittedName>
        <fullName evidence="3">Putative CUE domain protein</fullName>
    </submittedName>
</protein>
<proteinExistence type="predicted"/>
<dbReference type="PANTHER" id="PTHR16461:SF5">
    <property type="entry name" value="TOLL-INTERACTING PROTEIN"/>
    <property type="match status" value="1"/>
</dbReference>
<reference evidence="4" key="1">
    <citation type="journal article" date="2016" name="Genome Announc.">
        <title>Draft genome sequences of fungus Aspergillus calidoustus.</title>
        <authorList>
            <person name="Horn F."/>
            <person name="Linde J."/>
            <person name="Mattern D.J."/>
            <person name="Walther G."/>
            <person name="Guthke R."/>
            <person name="Scherlach K."/>
            <person name="Martin K."/>
            <person name="Brakhage A.A."/>
            <person name="Petzke L."/>
            <person name="Valiante V."/>
        </authorList>
    </citation>
    <scope>NUCLEOTIDE SEQUENCE [LARGE SCALE GENOMIC DNA]</scope>
    <source>
        <strain evidence="4">SF006504</strain>
    </source>
</reference>
<gene>
    <name evidence="3" type="ORF">ASPCAL08758</name>
</gene>
<dbReference type="Pfam" id="PF02845">
    <property type="entry name" value="CUE"/>
    <property type="match status" value="1"/>
</dbReference>
<sequence length="402" mass="44339">MSEAERTTSKPSSGPLSPRPESPTTARPLDFDDEYQETGVTPTSSAPPQLSATEAAPPKPPRPLSPQQQAENTLKEAFPSIDASVIKAVLMASAYDVERAFHALLGMTDPNAQEDYAPPKPPRPTAAQRQLEADELYARQLAEHYNRRTQPPRGGNEDPYSRQRRGDEQEDEKEYNFFDDDLPVIRENIRKGFLDTQTKVSAWVQNLKKRLDGEEEDEDNHAPRGYGEESYGRPRRSGELGRRSGDRERYDADPQVLSDDFSALELRDTEAPPPRPPRPLANPALYKSSSPSPDRRKVSFQEGPPTEIGNLYDSSEPAKRQSPAGGKPSKWQPLSTVEPSPIGENDPFSLGDSDDEKDIKAKDQVTADESDRVQKATAEAVSEELGSASKDGPKAESATKSS</sequence>
<dbReference type="GO" id="GO:0043130">
    <property type="term" value="F:ubiquitin binding"/>
    <property type="evidence" value="ECO:0007669"/>
    <property type="project" value="InterPro"/>
</dbReference>
<feature type="region of interest" description="Disordered" evidence="1">
    <location>
        <begin position="1"/>
        <end position="76"/>
    </location>
</feature>
<feature type="compositionally biased region" description="Basic and acidic residues" evidence="1">
    <location>
        <begin position="357"/>
        <end position="374"/>
    </location>
</feature>
<dbReference type="AlphaFoldDB" id="A0A0U5GTG3"/>
<dbReference type="InterPro" id="IPR009060">
    <property type="entry name" value="UBA-like_sf"/>
</dbReference>
<dbReference type="InterPro" id="IPR041807">
    <property type="entry name" value="Cue5/Don1_CUE"/>
</dbReference>
<dbReference type="CDD" id="cd14372">
    <property type="entry name" value="CUE_Cue5p_like"/>
    <property type="match status" value="1"/>
</dbReference>
<evidence type="ECO:0000259" key="2">
    <source>
        <dbReference type="PROSITE" id="PS51140"/>
    </source>
</evidence>
<feature type="compositionally biased region" description="Basic and acidic residues" evidence="1">
    <location>
        <begin position="220"/>
        <end position="252"/>
    </location>
</feature>
<feature type="compositionally biased region" description="Basic and acidic residues" evidence="1">
    <location>
        <begin position="155"/>
        <end position="167"/>
    </location>
</feature>
<feature type="region of interest" description="Disordered" evidence="1">
    <location>
        <begin position="210"/>
        <end position="402"/>
    </location>
</feature>
<dbReference type="InterPro" id="IPR003892">
    <property type="entry name" value="CUE"/>
</dbReference>
<organism evidence="3 4">
    <name type="scientific">Aspergillus calidoustus</name>
    <dbReference type="NCBI Taxonomy" id="454130"/>
    <lineage>
        <taxon>Eukaryota</taxon>
        <taxon>Fungi</taxon>
        <taxon>Dikarya</taxon>
        <taxon>Ascomycota</taxon>
        <taxon>Pezizomycotina</taxon>
        <taxon>Eurotiomycetes</taxon>
        <taxon>Eurotiomycetidae</taxon>
        <taxon>Eurotiales</taxon>
        <taxon>Aspergillaceae</taxon>
        <taxon>Aspergillus</taxon>
        <taxon>Aspergillus subgen. Nidulantes</taxon>
    </lineage>
</organism>
<feature type="compositionally biased region" description="Polar residues" evidence="1">
    <location>
        <begin position="38"/>
        <end position="52"/>
    </location>
</feature>